<proteinExistence type="inferred from homology"/>
<evidence type="ECO:0000259" key="3">
    <source>
        <dbReference type="PROSITE" id="PS51762"/>
    </source>
</evidence>
<keyword evidence="5" id="KW-1185">Reference proteome</keyword>
<protein>
    <recommendedName>
        <fullName evidence="3">GH16 domain-containing protein</fullName>
    </recommendedName>
</protein>
<comment type="caution">
    <text evidence="4">The sequence shown here is derived from an EMBL/GenBank/DDBJ whole genome shotgun (WGS) entry which is preliminary data.</text>
</comment>
<feature type="signal peptide" evidence="2">
    <location>
        <begin position="1"/>
        <end position="18"/>
    </location>
</feature>
<dbReference type="Pfam" id="PF00722">
    <property type="entry name" value="Glyco_hydro_16"/>
    <property type="match status" value="1"/>
</dbReference>
<evidence type="ECO:0000256" key="2">
    <source>
        <dbReference type="SAM" id="SignalP"/>
    </source>
</evidence>
<dbReference type="SUPFAM" id="SSF49899">
    <property type="entry name" value="Concanavalin A-like lectins/glucanases"/>
    <property type="match status" value="1"/>
</dbReference>
<dbReference type="InterPro" id="IPR013320">
    <property type="entry name" value="ConA-like_dom_sf"/>
</dbReference>
<dbReference type="EMBL" id="BRYB01002018">
    <property type="protein sequence ID" value="GMI38239.1"/>
    <property type="molecule type" value="Genomic_DNA"/>
</dbReference>
<dbReference type="Proteomes" id="UP001165060">
    <property type="component" value="Unassembled WGS sequence"/>
</dbReference>
<organism evidence="4 5">
    <name type="scientific">Tetraparma gracilis</name>
    <dbReference type="NCBI Taxonomy" id="2962635"/>
    <lineage>
        <taxon>Eukaryota</taxon>
        <taxon>Sar</taxon>
        <taxon>Stramenopiles</taxon>
        <taxon>Ochrophyta</taxon>
        <taxon>Bolidophyceae</taxon>
        <taxon>Parmales</taxon>
        <taxon>Triparmaceae</taxon>
        <taxon>Tetraparma</taxon>
    </lineage>
</organism>
<keyword evidence="2" id="KW-0732">Signal</keyword>
<evidence type="ECO:0000313" key="5">
    <source>
        <dbReference type="Proteomes" id="UP001165060"/>
    </source>
</evidence>
<evidence type="ECO:0000313" key="4">
    <source>
        <dbReference type="EMBL" id="GMI38239.1"/>
    </source>
</evidence>
<dbReference type="PROSITE" id="PS51762">
    <property type="entry name" value="GH16_2"/>
    <property type="match status" value="1"/>
</dbReference>
<sequence length="294" mass="31824">MKLSAPLALALSLPSAAAFTSLCDPTSASNADYTTTFSDNFSGDTLDESSWTITEGYEVGQTRDSWGTAANVEVADGKLILTSDREASNGYNYTTGAITSTDKKSWKPPFKACVAALLPGDTNDPSTTHGVWPAIWMMPDSKGSPAGSTCWPDGGEIDLMEQIDGINTIYSTYHFNPNYDADNNPKPCDGGHEQVGVSSSKFSDPLANYHEYAVDAQEEELNFYVDGELIGTVKIGDKGEREGAQMPGLRDDIAWHLILNTAISEGGEWPQPVDDDTAFPLKHFIDYARVMQPK</sequence>
<dbReference type="Gene3D" id="2.60.120.200">
    <property type="match status" value="1"/>
</dbReference>
<comment type="similarity">
    <text evidence="1">Belongs to the glycosyl hydrolase 16 family.</text>
</comment>
<accession>A0ABQ6N291</accession>
<dbReference type="PANTHER" id="PTHR10963">
    <property type="entry name" value="GLYCOSYL HYDROLASE-RELATED"/>
    <property type="match status" value="1"/>
</dbReference>
<dbReference type="CDD" id="cd08023">
    <property type="entry name" value="GH16_laminarinase_like"/>
    <property type="match status" value="1"/>
</dbReference>
<feature type="chain" id="PRO_5045906065" description="GH16 domain-containing protein" evidence="2">
    <location>
        <begin position="19"/>
        <end position="294"/>
    </location>
</feature>
<gene>
    <name evidence="4" type="ORF">TeGR_g3857</name>
</gene>
<dbReference type="InterPro" id="IPR000757">
    <property type="entry name" value="Beta-glucanase-like"/>
</dbReference>
<reference evidence="4 5" key="1">
    <citation type="journal article" date="2023" name="Commun. Biol.">
        <title>Genome analysis of Parmales, the sister group of diatoms, reveals the evolutionary specialization of diatoms from phago-mixotrophs to photoautotrophs.</title>
        <authorList>
            <person name="Ban H."/>
            <person name="Sato S."/>
            <person name="Yoshikawa S."/>
            <person name="Yamada K."/>
            <person name="Nakamura Y."/>
            <person name="Ichinomiya M."/>
            <person name="Sato N."/>
            <person name="Blanc-Mathieu R."/>
            <person name="Endo H."/>
            <person name="Kuwata A."/>
            <person name="Ogata H."/>
        </authorList>
    </citation>
    <scope>NUCLEOTIDE SEQUENCE [LARGE SCALE GENOMIC DNA]</scope>
</reference>
<dbReference type="InterPro" id="IPR050546">
    <property type="entry name" value="Glycosyl_Hydrlase_16"/>
</dbReference>
<evidence type="ECO:0000256" key="1">
    <source>
        <dbReference type="ARBA" id="ARBA00006865"/>
    </source>
</evidence>
<dbReference type="PANTHER" id="PTHR10963:SF55">
    <property type="entry name" value="GLYCOSIDE HYDROLASE FAMILY 16 PROTEIN"/>
    <property type="match status" value="1"/>
</dbReference>
<name>A0ABQ6N291_9STRA</name>
<feature type="domain" description="GH16" evidence="3">
    <location>
        <begin position="26"/>
        <end position="294"/>
    </location>
</feature>